<feature type="compositionally biased region" description="Basic residues" evidence="1">
    <location>
        <begin position="595"/>
        <end position="622"/>
    </location>
</feature>
<comment type="caution">
    <text evidence="2">The sequence shown here is derived from an EMBL/GenBank/DDBJ whole genome shotgun (WGS) entry which is preliminary data.</text>
</comment>
<feature type="compositionally biased region" description="Low complexity" evidence="1">
    <location>
        <begin position="60"/>
        <end position="74"/>
    </location>
</feature>
<feature type="region of interest" description="Disordered" evidence="1">
    <location>
        <begin position="346"/>
        <end position="381"/>
    </location>
</feature>
<feature type="compositionally biased region" description="Basic and acidic residues" evidence="1">
    <location>
        <begin position="346"/>
        <end position="361"/>
    </location>
</feature>
<feature type="region of interest" description="Disordered" evidence="1">
    <location>
        <begin position="591"/>
        <end position="629"/>
    </location>
</feature>
<gene>
    <name evidence="2" type="ORF">TrRE_jg2773</name>
</gene>
<keyword evidence="3" id="KW-1185">Reference proteome</keyword>
<accession>A0A9W6ZA34</accession>
<protein>
    <submittedName>
        <fullName evidence="2">Uncharacterized protein</fullName>
    </submittedName>
</protein>
<dbReference type="AlphaFoldDB" id="A0A9W6ZA34"/>
<feature type="region of interest" description="Disordered" evidence="1">
    <location>
        <begin position="529"/>
        <end position="561"/>
    </location>
</feature>
<dbReference type="Proteomes" id="UP001165082">
    <property type="component" value="Unassembled WGS sequence"/>
</dbReference>
<feature type="compositionally biased region" description="Low complexity" evidence="1">
    <location>
        <begin position="419"/>
        <end position="461"/>
    </location>
</feature>
<reference evidence="2" key="1">
    <citation type="submission" date="2022-07" db="EMBL/GenBank/DDBJ databases">
        <title>Genome analysis of Parmales, a sister group of diatoms, reveals the evolutionary specialization of diatoms from phago-mixotrophs to photoautotrophs.</title>
        <authorList>
            <person name="Ban H."/>
            <person name="Sato S."/>
            <person name="Yoshikawa S."/>
            <person name="Kazumasa Y."/>
            <person name="Nakamura Y."/>
            <person name="Ichinomiya M."/>
            <person name="Saitoh K."/>
            <person name="Sato N."/>
            <person name="Blanc-Mathieu R."/>
            <person name="Endo H."/>
            <person name="Kuwata A."/>
            <person name="Ogata H."/>
        </authorList>
    </citation>
    <scope>NUCLEOTIDE SEQUENCE</scope>
</reference>
<feature type="compositionally biased region" description="Low complexity" evidence="1">
    <location>
        <begin position="481"/>
        <end position="497"/>
    </location>
</feature>
<sequence length="629" mass="67683">MKVTVLPSSVVPLLKRKTGLYLPSPPPCTTRTFAETARYIYGQCNQQNMRDTPQKGGALSSSSSSPSSSSSSSPSKKKRKSFSSDPEIISVWGYAGMEYVFHPSDLSNHGGQGGQGARIYVGLRVNGEDVLPWGIDYMEDKDEDASKEKAKDASKEKAKNASKDVTKDTSKDATKDATKDVTKDVTKDATKDATNDTPKDVTKGKTNDNTKRAENIDNVSNAPRRTNTSYAKEWTALKKRTNFPGNRCSWNTVHHLPPPANISAEVDSTTRTKIKQLIEEACAVTTKKTAAGMALFKATLATISCLDLGPDFKDAVGTVEALICDNELTKAKLYLKCIEVQCEEEGGKAEEGEKGKKDEAKASTTKHSKPTTDLPSSGNTLQHSIGVLKQMYNDTFGRNPKGIKASDRKWLTNEINSAASTTKTSATKASTTRASTTRASSTKIDLDSSASDSDSSSSDSDSSIEKPAPSTAKKTKQPVATTTPKSTTTSSTTPSSKRTPLLQPKSTGNKNSLWKADIVSAESKGLHTLFSSNARSPKSSQNDDSSRVTVPSPSLPNNTTTVWRNSKVVEIVDGKVRVEGEKGYVNGELRVVGNKGKKGKKGNKGKKGKKGKMEKRGKGKRIHFGESNK</sequence>
<name>A0A9W6ZA34_9STRA</name>
<feature type="region of interest" description="Disordered" evidence="1">
    <location>
        <begin position="142"/>
        <end position="229"/>
    </location>
</feature>
<proteinExistence type="predicted"/>
<evidence type="ECO:0000313" key="2">
    <source>
        <dbReference type="EMBL" id="GMH46360.1"/>
    </source>
</evidence>
<dbReference type="EMBL" id="BRXZ01003029">
    <property type="protein sequence ID" value="GMH46360.1"/>
    <property type="molecule type" value="Genomic_DNA"/>
</dbReference>
<feature type="compositionally biased region" description="Polar residues" evidence="1">
    <location>
        <begin position="217"/>
        <end position="229"/>
    </location>
</feature>
<dbReference type="OrthoDB" id="10662655at2759"/>
<feature type="compositionally biased region" description="Polar residues" evidence="1">
    <location>
        <begin position="371"/>
        <end position="381"/>
    </location>
</feature>
<organism evidence="2 3">
    <name type="scientific">Triparma retinervis</name>
    <dbReference type="NCBI Taxonomy" id="2557542"/>
    <lineage>
        <taxon>Eukaryota</taxon>
        <taxon>Sar</taxon>
        <taxon>Stramenopiles</taxon>
        <taxon>Ochrophyta</taxon>
        <taxon>Bolidophyceae</taxon>
        <taxon>Parmales</taxon>
        <taxon>Triparmaceae</taxon>
        <taxon>Triparma</taxon>
    </lineage>
</organism>
<evidence type="ECO:0000256" key="1">
    <source>
        <dbReference type="SAM" id="MobiDB-lite"/>
    </source>
</evidence>
<feature type="region of interest" description="Disordered" evidence="1">
    <location>
        <begin position="419"/>
        <end position="513"/>
    </location>
</feature>
<feature type="compositionally biased region" description="Basic and acidic residues" evidence="1">
    <location>
        <begin position="144"/>
        <end position="215"/>
    </location>
</feature>
<evidence type="ECO:0000313" key="3">
    <source>
        <dbReference type="Proteomes" id="UP001165082"/>
    </source>
</evidence>
<feature type="region of interest" description="Disordered" evidence="1">
    <location>
        <begin position="47"/>
        <end position="82"/>
    </location>
</feature>